<keyword evidence="4" id="KW-1185">Reference proteome</keyword>
<dbReference type="Proteomes" id="UP000664495">
    <property type="component" value="Unassembled WGS sequence"/>
</dbReference>
<feature type="region of interest" description="Disordered" evidence="2">
    <location>
        <begin position="125"/>
        <end position="144"/>
    </location>
</feature>
<dbReference type="Gene3D" id="6.10.250.790">
    <property type="match status" value="1"/>
</dbReference>
<evidence type="ECO:0000313" key="4">
    <source>
        <dbReference type="Proteomes" id="UP000664495"/>
    </source>
</evidence>
<keyword evidence="1" id="KW-0175">Coiled coil</keyword>
<organism evidence="3 4">
    <name type="scientific">Candidatus Enterococcus murrayae</name>
    <dbReference type="NCBI Taxonomy" id="2815321"/>
    <lineage>
        <taxon>Bacteria</taxon>
        <taxon>Bacillati</taxon>
        <taxon>Bacillota</taxon>
        <taxon>Bacilli</taxon>
        <taxon>Lactobacillales</taxon>
        <taxon>Enterococcaceae</taxon>
        <taxon>Enterococcus</taxon>
    </lineage>
</organism>
<dbReference type="InterPro" id="IPR053712">
    <property type="entry name" value="Bac_CellDiv_Activator"/>
</dbReference>
<keyword evidence="3" id="KW-0132">Cell division</keyword>
<sequence>MAQNRYKAIVAGQTYTIIGQESKQHMDMVTALVNEQLNEIMSLSPEITQEKATMLLAINAVSDQLKKQEALMKLEKQQYTLDGQAAHNLELENRIKKIEAIEAEAKEIMRKNGKENVPIRNHVEAQQIVNENRKREIQKRAANK</sequence>
<dbReference type="GO" id="GO:0051301">
    <property type="term" value="P:cell division"/>
    <property type="evidence" value="ECO:0007669"/>
    <property type="project" value="UniProtKB-KW"/>
</dbReference>
<reference evidence="3 4" key="1">
    <citation type="submission" date="2021-03" db="EMBL/GenBank/DDBJ databases">
        <title>Enterococcal diversity collection.</title>
        <authorList>
            <person name="Gilmore M.S."/>
            <person name="Schwartzman J."/>
            <person name="Van Tyne D."/>
            <person name="Martin M."/>
            <person name="Earl A.M."/>
            <person name="Manson A.L."/>
            <person name="Straub T."/>
            <person name="Salamzade R."/>
            <person name="Saavedra J."/>
            <person name="Lebreton F."/>
            <person name="Prichula J."/>
            <person name="Schaufler K."/>
            <person name="Gaca A."/>
            <person name="Sgardioli B."/>
            <person name="Wagenaar J."/>
            <person name="Strong T."/>
        </authorList>
    </citation>
    <scope>NUCLEOTIDE SEQUENCE [LARGE SCALE GENOMIC DNA]</scope>
    <source>
        <strain evidence="3 4">MJM16</strain>
    </source>
</reference>
<accession>A0ABS3HBQ6</accession>
<feature type="compositionally biased region" description="Basic and acidic residues" evidence="2">
    <location>
        <begin position="131"/>
        <end position="144"/>
    </location>
</feature>
<evidence type="ECO:0000256" key="1">
    <source>
        <dbReference type="SAM" id="Coils"/>
    </source>
</evidence>
<feature type="coiled-coil region" evidence="1">
    <location>
        <begin position="58"/>
        <end position="111"/>
    </location>
</feature>
<dbReference type="EMBL" id="JAFLVR010000002">
    <property type="protein sequence ID" value="MBO0450892.1"/>
    <property type="molecule type" value="Genomic_DNA"/>
</dbReference>
<dbReference type="InterPro" id="IPR036192">
    <property type="entry name" value="Cell_div_ZapA-like_sf"/>
</dbReference>
<proteinExistence type="predicted"/>
<gene>
    <name evidence="3" type="primary">zapA</name>
    <name evidence="3" type="ORF">JZO85_01345</name>
</gene>
<name>A0ABS3HBQ6_9ENTE</name>
<dbReference type="InterPro" id="IPR007838">
    <property type="entry name" value="Cell_div_ZapA-like"/>
</dbReference>
<protein>
    <submittedName>
        <fullName evidence="3">Cell division protein ZapA</fullName>
    </submittedName>
</protein>
<dbReference type="RefSeq" id="WP_207106703.1">
    <property type="nucleotide sequence ID" value="NZ_JAFLVR010000002.1"/>
</dbReference>
<dbReference type="SUPFAM" id="SSF102829">
    <property type="entry name" value="Cell division protein ZapA-like"/>
    <property type="match status" value="1"/>
</dbReference>
<comment type="caution">
    <text evidence="3">The sequence shown here is derived from an EMBL/GenBank/DDBJ whole genome shotgun (WGS) entry which is preliminary data.</text>
</comment>
<dbReference type="Pfam" id="PF05164">
    <property type="entry name" value="ZapA"/>
    <property type="match status" value="1"/>
</dbReference>
<evidence type="ECO:0000256" key="2">
    <source>
        <dbReference type="SAM" id="MobiDB-lite"/>
    </source>
</evidence>
<evidence type="ECO:0000313" key="3">
    <source>
        <dbReference type="EMBL" id="MBO0450892.1"/>
    </source>
</evidence>
<keyword evidence="3" id="KW-0131">Cell cycle</keyword>